<dbReference type="EMBL" id="UINC01001410">
    <property type="protein sequence ID" value="SUZ80008.1"/>
    <property type="molecule type" value="Genomic_DNA"/>
</dbReference>
<dbReference type="Gene3D" id="2.70.70.10">
    <property type="entry name" value="Glucose Permease (Domain IIA)"/>
    <property type="match status" value="1"/>
</dbReference>
<name>A0A381QMC0_9ZZZZ</name>
<dbReference type="NCBIfam" id="TIGR04183">
    <property type="entry name" value="Por_Secre_tail"/>
    <property type="match status" value="1"/>
</dbReference>
<evidence type="ECO:0008006" key="2">
    <source>
        <dbReference type="Google" id="ProtNLM"/>
    </source>
</evidence>
<organism evidence="1">
    <name type="scientific">marine metagenome</name>
    <dbReference type="NCBI Taxonomy" id="408172"/>
    <lineage>
        <taxon>unclassified sequences</taxon>
        <taxon>metagenomes</taxon>
        <taxon>ecological metagenomes</taxon>
    </lineage>
</organism>
<evidence type="ECO:0000313" key="1">
    <source>
        <dbReference type="EMBL" id="SUZ80008.1"/>
    </source>
</evidence>
<dbReference type="InterPro" id="IPR026444">
    <property type="entry name" value="Secre_tail"/>
</dbReference>
<gene>
    <name evidence="1" type="ORF">METZ01_LOCUS32862</name>
</gene>
<reference evidence="1" key="1">
    <citation type="submission" date="2018-05" db="EMBL/GenBank/DDBJ databases">
        <authorList>
            <person name="Lanie J.A."/>
            <person name="Ng W.-L."/>
            <person name="Kazmierczak K.M."/>
            <person name="Andrzejewski T.M."/>
            <person name="Davidsen T.M."/>
            <person name="Wayne K.J."/>
            <person name="Tettelin H."/>
            <person name="Glass J.I."/>
            <person name="Rusch D."/>
            <person name="Podicherti R."/>
            <person name="Tsui H.-C.T."/>
            <person name="Winkler M.E."/>
        </authorList>
    </citation>
    <scope>NUCLEOTIDE SEQUENCE</scope>
</reference>
<proteinExistence type="predicted"/>
<accession>A0A381QMC0</accession>
<dbReference type="InterPro" id="IPR011055">
    <property type="entry name" value="Dup_hybrid_motif"/>
</dbReference>
<protein>
    <recommendedName>
        <fullName evidence="2">Fibronectin type-III domain-containing protein</fullName>
    </recommendedName>
</protein>
<dbReference type="InterPro" id="IPR013783">
    <property type="entry name" value="Ig-like_fold"/>
</dbReference>
<dbReference type="AlphaFoldDB" id="A0A381QMC0"/>
<sequence>MPGWRYFTGIYFPAVLLFSQDYNWPCEPFDQQHWINGTFCECRSGTSGDIDHFHDGVDIHLSQGGAVYSVINGSITSIGTPGQYGINSWVRVDRYAYVHVDPNPALSVGESVTAFETILGWTNSWNHIHFKDGYPGNEINALRTNGGLGPFTDTYGPTVHDIHFYTDGLEMEFINNQIYGMVDIVSRATDHTDDGPYGNNNGIVTIGYEVMDSLGTNVFGPVYPFSFTTIPAADSYVQYVYAPGSNTSNYRYIVSNNLYSNHSINVSNWSPGNYTFKVIAVDHSMNKDSLLHTIEITAPDTYPPDPPVIVSILSKDNGFDLQWLPNNEADLAGYRLYFSYDATSWNSNHNESVLTAEMTLFEAPSFSTSTGYFRMTAIDNAPIPNESQPSDIVVFRRSYGGQKLLFVNSFSQQNTASEHPYAGNAGLLADTHGIGIGTVNDTLFFIDSTFTIPASYLPIVFTGNSVNPLPDAFVNQLNNSSFWIIGSKSSESLTLSIPGTDLLENYLEVYFPGSFPIPNELIGIDAPYDNYSASNMITTIGIDNLNSFAGILDETLSYPIFTDTSGIIFGIAVADPPSILSSIPIEILGEDDRIDYFDRAMEFLVDTTLAISDKTLIPKKPAITFYPNPFNTQGIIQIFGNPGKYHLTLYNILGQTVWEKKIQLSQPDGLSVRLPKFLSKRMSSGLYFILLKGQSSMFGSEKILYIR</sequence>
<dbReference type="Gene3D" id="2.60.40.10">
    <property type="entry name" value="Immunoglobulins"/>
    <property type="match status" value="1"/>
</dbReference>